<dbReference type="InterPro" id="IPR002929">
    <property type="entry name" value="PLrV_ORF5"/>
</dbReference>
<dbReference type="SUPFAM" id="SSF160246">
    <property type="entry name" value="EspE N-terminal domain-like"/>
    <property type="match status" value="1"/>
</dbReference>
<dbReference type="Proteomes" id="UP000559987">
    <property type="component" value="Unassembled WGS sequence"/>
</dbReference>
<evidence type="ECO:0000313" key="3">
    <source>
        <dbReference type="Proteomes" id="UP000559987"/>
    </source>
</evidence>
<feature type="compositionally biased region" description="Low complexity" evidence="1">
    <location>
        <begin position="106"/>
        <end position="120"/>
    </location>
</feature>
<dbReference type="Gene3D" id="2.60.40.10">
    <property type="entry name" value="Immunoglobulins"/>
    <property type="match status" value="1"/>
</dbReference>
<dbReference type="InterPro" id="IPR037257">
    <property type="entry name" value="T2SS_E_N_sf"/>
</dbReference>
<organism evidence="2 3">
    <name type="scientific">Simiduia aestuariiviva</name>
    <dbReference type="NCBI Taxonomy" id="1510459"/>
    <lineage>
        <taxon>Bacteria</taxon>
        <taxon>Pseudomonadati</taxon>
        <taxon>Pseudomonadota</taxon>
        <taxon>Gammaproteobacteria</taxon>
        <taxon>Cellvibrionales</taxon>
        <taxon>Cellvibrionaceae</taxon>
        <taxon>Simiduia</taxon>
    </lineage>
</organism>
<keyword evidence="3" id="KW-1185">Reference proteome</keyword>
<dbReference type="SUPFAM" id="SSF49265">
    <property type="entry name" value="Fibronectin type III"/>
    <property type="match status" value="1"/>
</dbReference>
<dbReference type="CDD" id="cd00063">
    <property type="entry name" value="FN3"/>
    <property type="match status" value="1"/>
</dbReference>
<dbReference type="RefSeq" id="WP_183910301.1">
    <property type="nucleotide sequence ID" value="NZ_JACHXZ010000002.1"/>
</dbReference>
<accession>A0A839UPL6</accession>
<dbReference type="AlphaFoldDB" id="A0A839UPL6"/>
<feature type="compositionally biased region" description="Pro residues" evidence="1">
    <location>
        <begin position="121"/>
        <end position="151"/>
    </location>
</feature>
<evidence type="ECO:0000313" key="2">
    <source>
        <dbReference type="EMBL" id="MBB3168671.1"/>
    </source>
</evidence>
<reference evidence="2 3" key="1">
    <citation type="submission" date="2020-08" db="EMBL/GenBank/DDBJ databases">
        <title>Genomic Encyclopedia of Type Strains, Phase III (KMG-III): the genomes of soil and plant-associated and newly described type strains.</title>
        <authorList>
            <person name="Whitman W."/>
        </authorList>
    </citation>
    <scope>NUCLEOTIDE SEQUENCE [LARGE SCALE GENOMIC DNA]</scope>
    <source>
        <strain evidence="2 3">CECT 8571</strain>
    </source>
</reference>
<dbReference type="InterPro" id="IPR013783">
    <property type="entry name" value="Ig-like_fold"/>
</dbReference>
<dbReference type="Pfam" id="PF01690">
    <property type="entry name" value="PLRV_ORF5"/>
    <property type="match status" value="1"/>
</dbReference>
<feature type="region of interest" description="Disordered" evidence="1">
    <location>
        <begin position="99"/>
        <end position="156"/>
    </location>
</feature>
<sequence length="242" mass="26261">MQIGGRQNARIGDLLVERGVISHKQLKQAIKLQRARREQDIQFNIAPDPKRHALGAILVELGYISRWQLRRNLNWQMVMRKAAMVMVLASPIMNTACGGGGGSGESGKSAIVQPVTSPTASPTPTPTPTPTNSPTPTPTPEPTPEPTPVPEGPVSVSGPVTVNWNTPTLRENGDPLDLSELGGYEVRYREEGAPDFTYVVVEGGWETSKYIGDLYGSYEFEVAAYDNNGLYSQFVPGRVNEG</sequence>
<evidence type="ECO:0008006" key="4">
    <source>
        <dbReference type="Google" id="ProtNLM"/>
    </source>
</evidence>
<gene>
    <name evidence="2" type="ORF">FHS30_001855</name>
</gene>
<dbReference type="InterPro" id="IPR003961">
    <property type="entry name" value="FN3_dom"/>
</dbReference>
<comment type="caution">
    <text evidence="2">The sequence shown here is derived from an EMBL/GenBank/DDBJ whole genome shotgun (WGS) entry which is preliminary data.</text>
</comment>
<dbReference type="EMBL" id="JACHXZ010000002">
    <property type="protein sequence ID" value="MBB3168671.1"/>
    <property type="molecule type" value="Genomic_DNA"/>
</dbReference>
<dbReference type="InterPro" id="IPR036116">
    <property type="entry name" value="FN3_sf"/>
</dbReference>
<evidence type="ECO:0000256" key="1">
    <source>
        <dbReference type="SAM" id="MobiDB-lite"/>
    </source>
</evidence>
<name>A0A839UPL6_9GAMM</name>
<proteinExistence type="predicted"/>
<protein>
    <recommendedName>
        <fullName evidence="4">Fibronectin type-III domain-containing protein</fullName>
    </recommendedName>
</protein>